<gene>
    <name evidence="1" type="ORF">N894_0034</name>
</gene>
<keyword evidence="1" id="KW-0614">Plasmid</keyword>
<proteinExistence type="predicted"/>
<sequence length="71" mass="8417">MANSNSPHSKSLRMETARKWRKENTVQKVYVANINNPEDVENLEILENIEGGMVEKFREIFRVYKKYKGEK</sequence>
<dbReference type="EMBL" id="KF640086">
    <property type="protein sequence ID" value="AHB60802.1"/>
    <property type="molecule type" value="Genomic_DNA"/>
</dbReference>
<dbReference type="AlphaFoldDB" id="V5T9A7"/>
<geneLocation type="plasmid" evidence="1">
    <name>pFNPA10</name>
</geneLocation>
<protein>
    <submittedName>
        <fullName evidence="1">Uncharacterized protein</fullName>
    </submittedName>
</protein>
<evidence type="ECO:0000313" key="1">
    <source>
        <dbReference type="EMBL" id="AHB60802.1"/>
    </source>
</evidence>
<accession>V5T9A7</accession>
<organism evidence="1">
    <name type="scientific">Francisella tularensis subsp. novicida PA10-7858</name>
    <dbReference type="NCBI Taxonomy" id="1386968"/>
    <lineage>
        <taxon>Bacteria</taxon>
        <taxon>Pseudomonadati</taxon>
        <taxon>Pseudomonadota</taxon>
        <taxon>Gammaproteobacteria</taxon>
        <taxon>Thiotrichales</taxon>
        <taxon>Francisellaceae</taxon>
        <taxon>Francisella</taxon>
    </lineage>
</organism>
<name>V5T9A7_FRANO</name>
<reference evidence="1" key="1">
    <citation type="journal article" date="2014" name="Genome">
        <title>Comparative analyses of a putative Francisella conjugative element.</title>
        <authorList>
            <person name="Siddaramappa S."/>
            <person name="Challacombe J.F."/>
            <person name="Petersen J.M."/>
            <person name="Pillai S."/>
            <person name="Kuske C.R."/>
        </authorList>
    </citation>
    <scope>NUCLEOTIDE SEQUENCE</scope>
    <source>
        <strain evidence="1">PA10-7858</strain>
        <plasmid evidence="1">pFNPA10</plasmid>
    </source>
</reference>